<evidence type="ECO:0000256" key="1">
    <source>
        <dbReference type="ARBA" id="ARBA00023015"/>
    </source>
</evidence>
<feature type="domain" description="HTH luxR-type" evidence="4">
    <location>
        <begin position="74"/>
        <end position="139"/>
    </location>
</feature>
<dbReference type="CDD" id="cd06170">
    <property type="entry name" value="LuxR_C_like"/>
    <property type="match status" value="1"/>
</dbReference>
<dbReference type="GO" id="GO:0006355">
    <property type="term" value="P:regulation of DNA-templated transcription"/>
    <property type="evidence" value="ECO:0007669"/>
    <property type="project" value="InterPro"/>
</dbReference>
<dbReference type="GO" id="GO:0003677">
    <property type="term" value="F:DNA binding"/>
    <property type="evidence" value="ECO:0007669"/>
    <property type="project" value="UniProtKB-KW"/>
</dbReference>
<organism evidence="5 6">
    <name type="scientific">Stackebrandtia endophytica</name>
    <dbReference type="NCBI Taxonomy" id="1496996"/>
    <lineage>
        <taxon>Bacteria</taxon>
        <taxon>Bacillati</taxon>
        <taxon>Actinomycetota</taxon>
        <taxon>Actinomycetes</taxon>
        <taxon>Glycomycetales</taxon>
        <taxon>Glycomycetaceae</taxon>
        <taxon>Stackebrandtia</taxon>
    </lineage>
</organism>
<dbReference type="Pfam" id="PF00196">
    <property type="entry name" value="GerE"/>
    <property type="match status" value="1"/>
</dbReference>
<keyword evidence="1" id="KW-0805">Transcription regulation</keyword>
<accession>A0A543ARZ4</accession>
<evidence type="ECO:0000259" key="4">
    <source>
        <dbReference type="PROSITE" id="PS50043"/>
    </source>
</evidence>
<proteinExistence type="predicted"/>
<comment type="caution">
    <text evidence="5">The sequence shown here is derived from an EMBL/GenBank/DDBJ whole genome shotgun (WGS) entry which is preliminary data.</text>
</comment>
<dbReference type="PANTHER" id="PTHR44688">
    <property type="entry name" value="DNA-BINDING TRANSCRIPTIONAL ACTIVATOR DEVR_DOSR"/>
    <property type="match status" value="1"/>
</dbReference>
<dbReference type="SMART" id="SM00421">
    <property type="entry name" value="HTH_LUXR"/>
    <property type="match status" value="1"/>
</dbReference>
<dbReference type="Proteomes" id="UP000317043">
    <property type="component" value="Unassembled WGS sequence"/>
</dbReference>
<dbReference type="SUPFAM" id="SSF46894">
    <property type="entry name" value="C-terminal effector domain of the bipartite response regulators"/>
    <property type="match status" value="1"/>
</dbReference>
<dbReference type="InterPro" id="IPR016032">
    <property type="entry name" value="Sig_transdc_resp-reg_C-effctor"/>
</dbReference>
<dbReference type="AlphaFoldDB" id="A0A543ARZ4"/>
<gene>
    <name evidence="5" type="ORF">FB566_0845</name>
</gene>
<dbReference type="PANTHER" id="PTHR44688:SF16">
    <property type="entry name" value="DNA-BINDING TRANSCRIPTIONAL ACTIVATOR DEVR_DOSR"/>
    <property type="match status" value="1"/>
</dbReference>
<dbReference type="PRINTS" id="PR00038">
    <property type="entry name" value="HTHLUXR"/>
</dbReference>
<keyword evidence="2" id="KW-0238">DNA-binding</keyword>
<name>A0A543ARZ4_9ACTN</name>
<evidence type="ECO:0000256" key="3">
    <source>
        <dbReference type="ARBA" id="ARBA00023163"/>
    </source>
</evidence>
<protein>
    <submittedName>
        <fullName evidence="5">Regulatory LuxR family protein</fullName>
    </submittedName>
</protein>
<evidence type="ECO:0000313" key="5">
    <source>
        <dbReference type="EMBL" id="TQL75347.1"/>
    </source>
</evidence>
<keyword evidence="6" id="KW-1185">Reference proteome</keyword>
<keyword evidence="3" id="KW-0804">Transcription</keyword>
<dbReference type="RefSeq" id="WP_142035124.1">
    <property type="nucleotide sequence ID" value="NZ_JBHTGS010000001.1"/>
</dbReference>
<dbReference type="PROSITE" id="PS50043">
    <property type="entry name" value="HTH_LUXR_2"/>
    <property type="match status" value="1"/>
</dbReference>
<dbReference type="Gene3D" id="1.10.10.10">
    <property type="entry name" value="Winged helix-like DNA-binding domain superfamily/Winged helix DNA-binding domain"/>
    <property type="match status" value="1"/>
</dbReference>
<dbReference type="InterPro" id="IPR036388">
    <property type="entry name" value="WH-like_DNA-bd_sf"/>
</dbReference>
<dbReference type="InterPro" id="IPR000792">
    <property type="entry name" value="Tscrpt_reg_LuxR_C"/>
</dbReference>
<evidence type="ECO:0000256" key="2">
    <source>
        <dbReference type="ARBA" id="ARBA00023125"/>
    </source>
</evidence>
<dbReference type="OrthoDB" id="9808843at2"/>
<reference evidence="5 6" key="1">
    <citation type="submission" date="2019-06" db="EMBL/GenBank/DDBJ databases">
        <title>Sequencing the genomes of 1000 actinobacteria strains.</title>
        <authorList>
            <person name="Klenk H.-P."/>
        </authorList>
    </citation>
    <scope>NUCLEOTIDE SEQUENCE [LARGE SCALE GENOMIC DNA]</scope>
    <source>
        <strain evidence="5 6">DSM 45928</strain>
    </source>
</reference>
<sequence length="142" mass="15808">MRLNGTTITGLSPHGGWQMEVWDRVSAGAMRIHREVRTHRRPGELRRATAAMMAALRNAGVDTTEVNVPTQQGPSTRRFELTGREQQVLTHISQGLSNIEIAAELFVSEDTVKTHARKLYRKLGARDRAHAVAIGFRRGVLS</sequence>
<evidence type="ECO:0000313" key="6">
    <source>
        <dbReference type="Proteomes" id="UP000317043"/>
    </source>
</evidence>
<dbReference type="EMBL" id="VFOW01000001">
    <property type="protein sequence ID" value="TQL75347.1"/>
    <property type="molecule type" value="Genomic_DNA"/>
</dbReference>
<dbReference type="InParanoid" id="A0A543ARZ4"/>